<gene>
    <name evidence="2" type="ORF">SPBR_05610</name>
</gene>
<evidence type="ECO:0000313" key="3">
    <source>
        <dbReference type="Proteomes" id="UP000031575"/>
    </source>
</evidence>
<accession>A0A0C2F5H7</accession>
<sequence length="799" mass="85245">MNLTKKRSIFCRPTCGTWYSFTGATVGAAAAWPDGEPPDDGSPGSSPSRRRLRDIGDADVERAAEDEPHEVECEAFALAGRIGGAGDALQRQDDEHGKLIAQLVKEVRVAHEELEDAARLLGVVALLGEDAARRGGPDGSVAVVAFGLEALGQDGRNQLERLADERAALALVGLEQRVVDLRHDLDGRLVMRNEVAEEHVGSVLVHRVVVANVLQDDVVVLDNHRRQLHHLHARVVDTAHRGRGGVVLAVDHAGLPDLAVDGLEDLLVGEQRRALVLVLLAQAVPVAHNVHGDDGVDHVVQQVRLGLVAGLLARVYLEAAQNERTAKVDRLVADNLLVDVRVERRRRAQVFGCDALDQAEQHVGVVDVEIEVLGQDRHELLGGLVGGQAELRRVGVGAQALLERLGHRLEPRHGRAVVGGQRVQDVHRVDDGHKARLLLLLDNRVAALDELVDVGVAVVADGLAVGVVQRLCQEPAVLELFNAARQQVAALVGIAVEVFVDGRTQRTMVGAAQLLLEVEHGVDDALLVHAGSVGQQRENAKDADNGVHQHALLVEHKRHPLDLGRLRQFAHVVEQPRTNLDLKVCLVGRLARRIGLGIESIEEHGDNGGTGDAGFVVLVALVLVEAHGRAEDADARHAQLDNVVVRAEFGGLAGQRRVAGIGQGQGLREEAVDVVVNGHKVGLERQEVGQGVNKANLDRKRQCAQRLLEQRREQTLLVGLDNLPDLGTNVLGNLLQRILRSAADVLVHVVGRRRARVLFGAATAVVDGAGVDVAAAAAGCGVACATAAGAGVGVDWGVV</sequence>
<reference evidence="2 3" key="1">
    <citation type="journal article" date="2014" name="BMC Genomics">
        <title>Comparative genomics of the major fungal agents of human and animal Sporotrichosis: Sporothrix schenckii and Sporothrix brasiliensis.</title>
        <authorList>
            <person name="Teixeira M.M."/>
            <person name="de Almeida L.G."/>
            <person name="Kubitschek-Barreira P."/>
            <person name="Alves F.L."/>
            <person name="Kioshima E.S."/>
            <person name="Abadio A.K."/>
            <person name="Fernandes L."/>
            <person name="Derengowski L.S."/>
            <person name="Ferreira K.S."/>
            <person name="Souza R.C."/>
            <person name="Ruiz J.C."/>
            <person name="de Andrade N.C."/>
            <person name="Paes H.C."/>
            <person name="Nicola A.M."/>
            <person name="Albuquerque P."/>
            <person name="Gerber A.L."/>
            <person name="Martins V.P."/>
            <person name="Peconick L.D."/>
            <person name="Neto A.V."/>
            <person name="Chaucanez C.B."/>
            <person name="Silva P.A."/>
            <person name="Cunha O.L."/>
            <person name="de Oliveira F.F."/>
            <person name="dos Santos T.C."/>
            <person name="Barros A.L."/>
            <person name="Soares M.A."/>
            <person name="de Oliveira L.M."/>
            <person name="Marini M.M."/>
            <person name="Villalobos-Duno H."/>
            <person name="Cunha M.M."/>
            <person name="de Hoog S."/>
            <person name="da Silveira J.F."/>
            <person name="Henrissat B."/>
            <person name="Nino-Vega G.A."/>
            <person name="Cisalpino P.S."/>
            <person name="Mora-Montes H.M."/>
            <person name="Almeida S.R."/>
            <person name="Stajich J.E."/>
            <person name="Lopes-Bezerra L.M."/>
            <person name="Vasconcelos A.T."/>
            <person name="Felipe M.S."/>
        </authorList>
    </citation>
    <scope>NUCLEOTIDE SEQUENCE [LARGE SCALE GENOMIC DNA]</scope>
    <source>
        <strain evidence="2 3">5110</strain>
    </source>
</reference>
<keyword evidence="3" id="KW-1185">Reference proteome</keyword>
<dbReference type="VEuPathDB" id="FungiDB:SPBR_05610"/>
<comment type="caution">
    <text evidence="2">The sequence shown here is derived from an EMBL/GenBank/DDBJ whole genome shotgun (WGS) entry which is preliminary data.</text>
</comment>
<proteinExistence type="predicted"/>
<dbReference type="Proteomes" id="UP000031575">
    <property type="component" value="Unassembled WGS sequence"/>
</dbReference>
<dbReference type="EMBL" id="AWTV01000004">
    <property type="protein sequence ID" value="KIH94139.1"/>
    <property type="molecule type" value="Genomic_DNA"/>
</dbReference>
<dbReference type="AlphaFoldDB" id="A0A0C2F5H7"/>
<dbReference type="GeneID" id="63678794"/>
<dbReference type="HOGENOM" id="CLU_352018_0_0_1"/>
<feature type="region of interest" description="Disordered" evidence="1">
    <location>
        <begin position="31"/>
        <end position="52"/>
    </location>
</feature>
<dbReference type="RefSeq" id="XP_040622149.1">
    <property type="nucleotide sequence ID" value="XM_040763873.1"/>
</dbReference>
<protein>
    <submittedName>
        <fullName evidence="2">Uncharacterized protein</fullName>
    </submittedName>
</protein>
<name>A0A0C2F5H7_9PEZI</name>
<evidence type="ECO:0000256" key="1">
    <source>
        <dbReference type="SAM" id="MobiDB-lite"/>
    </source>
</evidence>
<organism evidence="2 3">
    <name type="scientific">Sporothrix brasiliensis 5110</name>
    <dbReference type="NCBI Taxonomy" id="1398154"/>
    <lineage>
        <taxon>Eukaryota</taxon>
        <taxon>Fungi</taxon>
        <taxon>Dikarya</taxon>
        <taxon>Ascomycota</taxon>
        <taxon>Pezizomycotina</taxon>
        <taxon>Sordariomycetes</taxon>
        <taxon>Sordariomycetidae</taxon>
        <taxon>Ophiostomatales</taxon>
        <taxon>Ophiostomataceae</taxon>
        <taxon>Sporothrix</taxon>
    </lineage>
</organism>
<evidence type="ECO:0000313" key="2">
    <source>
        <dbReference type="EMBL" id="KIH94139.1"/>
    </source>
</evidence>